<organism evidence="12 13">
    <name type="scientific">Peribacillus simplex</name>
    <dbReference type="NCBI Taxonomy" id="1478"/>
    <lineage>
        <taxon>Bacteria</taxon>
        <taxon>Bacillati</taxon>
        <taxon>Bacillota</taxon>
        <taxon>Bacilli</taxon>
        <taxon>Bacillales</taxon>
        <taxon>Bacillaceae</taxon>
        <taxon>Peribacillus</taxon>
    </lineage>
</organism>
<comment type="caution">
    <text evidence="12">The sequence shown here is derived from an EMBL/GenBank/DDBJ whole genome shotgun (WGS) entry which is preliminary data.</text>
</comment>
<dbReference type="AlphaFoldDB" id="A0A109MV40"/>
<dbReference type="GO" id="GO:0009146">
    <property type="term" value="P:purine nucleoside triphosphate catabolic process"/>
    <property type="evidence" value="ECO:0007669"/>
    <property type="project" value="UniProtKB-UniRule"/>
</dbReference>
<comment type="function">
    <text evidence="10">Pyrophosphatase that catalyzes the hydrolysis of nucleoside triphosphates to their monophosphate derivatives, with a high preference for the non-canonical purine nucleotides XTP (xanthosine triphosphate), dITP (deoxyinosine triphosphate) and ITP. Seems to function as a house-cleaning enzyme that removes non-canonical purine nucleotides from the nucleotide pool, thus preventing their incorporation into DNA/RNA and avoiding chromosomal lesions.</text>
</comment>
<keyword evidence="4 10" id="KW-0547">Nucleotide-binding</keyword>
<evidence type="ECO:0000256" key="2">
    <source>
        <dbReference type="ARBA" id="ARBA00011738"/>
    </source>
</evidence>
<gene>
    <name evidence="12" type="ORF">AS888_07860</name>
</gene>
<dbReference type="GO" id="GO:0005829">
    <property type="term" value="C:cytosol"/>
    <property type="evidence" value="ECO:0007669"/>
    <property type="project" value="TreeGrafter"/>
</dbReference>
<comment type="catalytic activity">
    <reaction evidence="9 10">
        <text>XTP + H2O = XMP + diphosphate + H(+)</text>
        <dbReference type="Rhea" id="RHEA:28610"/>
        <dbReference type="ChEBI" id="CHEBI:15377"/>
        <dbReference type="ChEBI" id="CHEBI:15378"/>
        <dbReference type="ChEBI" id="CHEBI:33019"/>
        <dbReference type="ChEBI" id="CHEBI:57464"/>
        <dbReference type="ChEBI" id="CHEBI:61314"/>
        <dbReference type="EC" id="3.6.1.66"/>
    </reaction>
</comment>
<dbReference type="Pfam" id="PF01725">
    <property type="entry name" value="Ham1p_like"/>
    <property type="match status" value="1"/>
</dbReference>
<dbReference type="PANTHER" id="PTHR11067:SF9">
    <property type="entry name" value="INOSINE TRIPHOSPHATE PYROPHOSPHATASE"/>
    <property type="match status" value="1"/>
</dbReference>
<keyword evidence="13" id="KW-1185">Reference proteome</keyword>
<comment type="catalytic activity">
    <reaction evidence="8 10">
        <text>dITP + H2O = dIMP + diphosphate + H(+)</text>
        <dbReference type="Rhea" id="RHEA:28342"/>
        <dbReference type="ChEBI" id="CHEBI:15377"/>
        <dbReference type="ChEBI" id="CHEBI:15378"/>
        <dbReference type="ChEBI" id="CHEBI:33019"/>
        <dbReference type="ChEBI" id="CHEBI:61194"/>
        <dbReference type="ChEBI" id="CHEBI:61382"/>
        <dbReference type="EC" id="3.6.1.66"/>
    </reaction>
</comment>
<evidence type="ECO:0000256" key="10">
    <source>
        <dbReference type="HAMAP-Rule" id="MF_01405"/>
    </source>
</evidence>
<dbReference type="PANTHER" id="PTHR11067">
    <property type="entry name" value="INOSINE TRIPHOSPHATE PYROPHOSPHATASE/HAM1 PROTEIN"/>
    <property type="match status" value="1"/>
</dbReference>
<evidence type="ECO:0000256" key="8">
    <source>
        <dbReference type="ARBA" id="ARBA00051875"/>
    </source>
</evidence>
<dbReference type="InterPro" id="IPR020922">
    <property type="entry name" value="dITP/XTP_pyrophosphatase"/>
</dbReference>
<proteinExistence type="inferred from homology"/>
<feature type="binding site" evidence="10">
    <location>
        <position position="176"/>
    </location>
    <ligand>
        <name>substrate</name>
    </ligand>
</feature>
<dbReference type="GO" id="GO:0046872">
    <property type="term" value="F:metal ion binding"/>
    <property type="evidence" value="ECO:0007669"/>
    <property type="project" value="UniProtKB-KW"/>
</dbReference>
<keyword evidence="6 10" id="KW-0460">Magnesium</keyword>
<dbReference type="NCBIfam" id="TIGR00042">
    <property type="entry name" value="RdgB/HAM1 family non-canonical purine NTP pyrophosphatase"/>
    <property type="match status" value="1"/>
</dbReference>
<dbReference type="Proteomes" id="UP000064189">
    <property type="component" value="Unassembled WGS sequence"/>
</dbReference>
<dbReference type="HAMAP" id="MF_01405">
    <property type="entry name" value="Non_canon_purine_NTPase"/>
    <property type="match status" value="1"/>
</dbReference>
<evidence type="ECO:0000256" key="5">
    <source>
        <dbReference type="ARBA" id="ARBA00022801"/>
    </source>
</evidence>
<dbReference type="RefSeq" id="WP_061143523.1">
    <property type="nucleotide sequence ID" value="NZ_LNNH01000038.1"/>
</dbReference>
<feature type="binding site" evidence="10">
    <location>
        <position position="41"/>
    </location>
    <ligand>
        <name>Mg(2+)</name>
        <dbReference type="ChEBI" id="CHEBI:18420"/>
    </ligand>
</feature>
<reference evidence="12 13" key="1">
    <citation type="submission" date="2015-11" db="EMBL/GenBank/DDBJ databases">
        <title>Genome Sequence of Bacillus simplex strain VanAntwerpen2.</title>
        <authorList>
            <person name="Couger M.B."/>
        </authorList>
    </citation>
    <scope>NUCLEOTIDE SEQUENCE [LARGE SCALE GENOMIC DNA]</scope>
    <source>
        <strain evidence="12 13">VanAntwerpen02</strain>
    </source>
</reference>
<name>A0A109MV40_9BACI</name>
<evidence type="ECO:0000256" key="1">
    <source>
        <dbReference type="ARBA" id="ARBA00008023"/>
    </source>
</evidence>
<feature type="binding site" evidence="10">
    <location>
        <position position="70"/>
    </location>
    <ligand>
        <name>Mg(2+)</name>
        <dbReference type="ChEBI" id="CHEBI:18420"/>
    </ligand>
</feature>
<dbReference type="GO" id="GO:0017111">
    <property type="term" value="F:ribonucleoside triphosphate phosphatase activity"/>
    <property type="evidence" value="ECO:0007669"/>
    <property type="project" value="InterPro"/>
</dbReference>
<dbReference type="EMBL" id="LNNH01000038">
    <property type="protein sequence ID" value="KWW15946.1"/>
    <property type="molecule type" value="Genomic_DNA"/>
</dbReference>
<evidence type="ECO:0000313" key="12">
    <source>
        <dbReference type="EMBL" id="KWW15946.1"/>
    </source>
</evidence>
<dbReference type="InterPro" id="IPR002637">
    <property type="entry name" value="RdgB/HAM1"/>
</dbReference>
<keyword evidence="3 10" id="KW-0479">Metal-binding</keyword>
<evidence type="ECO:0000256" key="6">
    <source>
        <dbReference type="ARBA" id="ARBA00022842"/>
    </source>
</evidence>
<comment type="catalytic activity">
    <reaction evidence="10">
        <text>ITP + H2O = IMP + diphosphate + H(+)</text>
        <dbReference type="Rhea" id="RHEA:29399"/>
        <dbReference type="ChEBI" id="CHEBI:15377"/>
        <dbReference type="ChEBI" id="CHEBI:15378"/>
        <dbReference type="ChEBI" id="CHEBI:33019"/>
        <dbReference type="ChEBI" id="CHEBI:58053"/>
        <dbReference type="ChEBI" id="CHEBI:61402"/>
        <dbReference type="EC" id="3.6.1.66"/>
    </reaction>
</comment>
<evidence type="ECO:0000256" key="7">
    <source>
        <dbReference type="ARBA" id="ARBA00023080"/>
    </source>
</evidence>
<dbReference type="GO" id="GO:0000166">
    <property type="term" value="F:nucleotide binding"/>
    <property type="evidence" value="ECO:0007669"/>
    <property type="project" value="UniProtKB-KW"/>
</dbReference>
<protein>
    <recommendedName>
        <fullName evidence="10">dITP/XTP pyrophosphatase</fullName>
        <ecNumber evidence="10">3.6.1.66</ecNumber>
    </recommendedName>
    <alternativeName>
        <fullName evidence="10">Non-canonical purine NTP pyrophosphatase</fullName>
    </alternativeName>
    <alternativeName>
        <fullName evidence="10">Non-standard purine NTP pyrophosphatase</fullName>
    </alternativeName>
    <alternativeName>
        <fullName evidence="10">Nucleoside-triphosphate diphosphatase</fullName>
    </alternativeName>
    <alternativeName>
        <fullName evidence="10">Nucleoside-triphosphate pyrophosphatase</fullName>
        <shortName evidence="10">NTPase</shortName>
    </alternativeName>
</protein>
<evidence type="ECO:0000256" key="9">
    <source>
        <dbReference type="ARBA" id="ARBA00052017"/>
    </source>
</evidence>
<dbReference type="GO" id="GO:0035870">
    <property type="term" value="F:dITP diphosphatase activity"/>
    <property type="evidence" value="ECO:0007669"/>
    <property type="project" value="UniProtKB-UniRule"/>
</dbReference>
<comment type="similarity">
    <text evidence="1 10 11">Belongs to the HAM1 NTPase family.</text>
</comment>
<dbReference type="GO" id="GO:0036220">
    <property type="term" value="F:ITP diphosphatase activity"/>
    <property type="evidence" value="ECO:0007669"/>
    <property type="project" value="UniProtKB-UniRule"/>
</dbReference>
<keyword evidence="5 10" id="KW-0378">Hydrolase</keyword>
<dbReference type="FunFam" id="3.90.950.10:FF:000001">
    <property type="entry name" value="dITP/XTP pyrophosphatase"/>
    <property type="match status" value="1"/>
</dbReference>
<keyword evidence="7 10" id="KW-0546">Nucleotide metabolism</keyword>
<evidence type="ECO:0000256" key="3">
    <source>
        <dbReference type="ARBA" id="ARBA00022723"/>
    </source>
</evidence>
<feature type="active site" description="Proton acceptor" evidence="10">
    <location>
        <position position="70"/>
    </location>
</feature>
<dbReference type="EC" id="3.6.1.66" evidence="10"/>
<dbReference type="SUPFAM" id="SSF52972">
    <property type="entry name" value="ITPase-like"/>
    <property type="match status" value="1"/>
</dbReference>
<sequence>MKTVIIATKNRGKAKEFESLFAAKGYEVKTLLDVPGAPDVEETGTTFEANAILKAEAIARQLGHFVIADDSGLIVDALDGRPGVYSARYAGEAKSDEANTQKVLSELEGVPEAERTARFYCALALASPNQETITVSGTMEGVITDQPSGENGFGYDPIFFVKEKGKTSAELTKEQKNQISHRAHALKALDEKLDLFLKREEGM</sequence>
<feature type="binding site" evidence="10">
    <location>
        <position position="71"/>
    </location>
    <ligand>
        <name>substrate</name>
    </ligand>
</feature>
<evidence type="ECO:0000256" key="4">
    <source>
        <dbReference type="ARBA" id="ARBA00022741"/>
    </source>
</evidence>
<comment type="cofactor">
    <cofactor evidence="10">
        <name>Mg(2+)</name>
        <dbReference type="ChEBI" id="CHEBI:18420"/>
    </cofactor>
    <text evidence="10">Binds 1 Mg(2+) ion per subunit.</text>
</comment>
<evidence type="ECO:0000256" key="11">
    <source>
        <dbReference type="RuleBase" id="RU003781"/>
    </source>
</evidence>
<dbReference type="NCBIfam" id="NF011397">
    <property type="entry name" value="PRK14822.1"/>
    <property type="match status" value="1"/>
</dbReference>
<dbReference type="GO" id="GO:0036222">
    <property type="term" value="F:XTP diphosphatase activity"/>
    <property type="evidence" value="ECO:0007669"/>
    <property type="project" value="UniProtKB-UniRule"/>
</dbReference>
<dbReference type="GO" id="GO:0009117">
    <property type="term" value="P:nucleotide metabolic process"/>
    <property type="evidence" value="ECO:0007669"/>
    <property type="project" value="UniProtKB-KW"/>
</dbReference>
<comment type="subunit">
    <text evidence="2 10">Homodimer.</text>
</comment>
<dbReference type="InterPro" id="IPR029001">
    <property type="entry name" value="ITPase-like_fam"/>
</dbReference>
<accession>A0A109MV40</accession>
<dbReference type="CDD" id="cd00515">
    <property type="entry name" value="HAM1"/>
    <property type="match status" value="1"/>
</dbReference>
<feature type="binding site" evidence="10">
    <location>
        <begin position="181"/>
        <end position="182"/>
    </location>
    <ligand>
        <name>substrate</name>
    </ligand>
</feature>
<evidence type="ECO:0000313" key="13">
    <source>
        <dbReference type="Proteomes" id="UP000064189"/>
    </source>
</evidence>
<feature type="binding site" evidence="10">
    <location>
        <begin position="8"/>
        <end position="13"/>
    </location>
    <ligand>
        <name>substrate</name>
    </ligand>
</feature>
<dbReference type="Gene3D" id="3.90.950.10">
    <property type="match status" value="1"/>
</dbReference>
<feature type="binding site" evidence="10">
    <location>
        <begin position="153"/>
        <end position="156"/>
    </location>
    <ligand>
        <name>substrate</name>
    </ligand>
</feature>